<dbReference type="OrthoDB" id="1260076at2"/>
<organism evidence="1 2">
    <name type="scientific">Chryseobacterium soli</name>
    <dbReference type="NCBI Taxonomy" id="445961"/>
    <lineage>
        <taxon>Bacteria</taxon>
        <taxon>Pseudomonadati</taxon>
        <taxon>Bacteroidota</taxon>
        <taxon>Flavobacteriia</taxon>
        <taxon>Flavobacteriales</taxon>
        <taxon>Weeksellaceae</taxon>
        <taxon>Chryseobacterium group</taxon>
        <taxon>Chryseobacterium</taxon>
    </lineage>
</organism>
<dbReference type="AlphaFoldDB" id="A0A086A784"/>
<proteinExistence type="predicted"/>
<dbReference type="eggNOG" id="ENOG502ZTIK">
    <property type="taxonomic scope" value="Bacteria"/>
</dbReference>
<dbReference type="Proteomes" id="UP000028705">
    <property type="component" value="Unassembled WGS sequence"/>
</dbReference>
<evidence type="ECO:0000313" key="1">
    <source>
        <dbReference type="EMBL" id="KFF12548.1"/>
    </source>
</evidence>
<dbReference type="RefSeq" id="WP_034711794.1">
    <property type="nucleotide sequence ID" value="NZ_JPRH01000004.1"/>
</dbReference>
<name>A0A086A784_9FLAO</name>
<keyword evidence="2" id="KW-1185">Reference proteome</keyword>
<reference evidence="1 2" key="1">
    <citation type="submission" date="2014-07" db="EMBL/GenBank/DDBJ databases">
        <title>Genome of Chryseobacterium soli DSM 19298.</title>
        <authorList>
            <person name="Stropko S.J."/>
            <person name="Pipes S.E."/>
            <person name="Newman J."/>
        </authorList>
    </citation>
    <scope>NUCLEOTIDE SEQUENCE [LARGE SCALE GENOMIC DNA]</scope>
    <source>
        <strain evidence="1 2">DSM 19298</strain>
    </source>
</reference>
<evidence type="ECO:0000313" key="2">
    <source>
        <dbReference type="Proteomes" id="UP000028705"/>
    </source>
</evidence>
<sequence>MNLIFIALDKSDDDILLDEELFNEKYIIASREPSFENKFINDENFSNLMNFVFQTEVKINNLDNSESRKLINLSLYKEKHLHPNDLEKEYFKWLDISKNENTMTEYGSLICVLAYLESNKNKNELYLIVESFNN</sequence>
<accession>A0A086A784</accession>
<dbReference type="EMBL" id="JPRH01000004">
    <property type="protein sequence ID" value="KFF12548.1"/>
    <property type="molecule type" value="Genomic_DNA"/>
</dbReference>
<dbReference type="STRING" id="445961.IW15_13545"/>
<comment type="caution">
    <text evidence="1">The sequence shown here is derived from an EMBL/GenBank/DDBJ whole genome shotgun (WGS) entry which is preliminary data.</text>
</comment>
<gene>
    <name evidence="1" type="ORF">IW15_13545</name>
</gene>
<protein>
    <submittedName>
        <fullName evidence="1">Uncharacterized protein</fullName>
    </submittedName>
</protein>